<comment type="function">
    <text evidence="4">Catalyzes the irreversible beta-carboxylation of phosphoenolpyruvate (PEP) to form oxaloacetate (OAA), a four-carbon dicarboxylic acid source for the tricarboxylic acid cycle.</text>
</comment>
<dbReference type="AlphaFoldDB" id="A0A7G9WC32"/>
<dbReference type="Proteomes" id="UP000516160">
    <property type="component" value="Chromosome"/>
</dbReference>
<dbReference type="HAMAP" id="MF_01904">
    <property type="entry name" value="PEPcase_type2"/>
    <property type="match status" value="1"/>
</dbReference>
<dbReference type="GO" id="GO:0000287">
    <property type="term" value="F:magnesium ion binding"/>
    <property type="evidence" value="ECO:0007669"/>
    <property type="project" value="UniProtKB-UniRule"/>
</dbReference>
<evidence type="ECO:0000256" key="4">
    <source>
        <dbReference type="HAMAP-Rule" id="MF_01904"/>
    </source>
</evidence>
<protein>
    <recommendedName>
        <fullName evidence="4 5">Phosphoenolpyruvate carboxylase</fullName>
        <shortName evidence="4">PEPC</shortName>
        <shortName evidence="4">PEPCase</shortName>
        <ecNumber evidence="4 5">4.1.1.31</ecNumber>
    </recommendedName>
</protein>
<comment type="similarity">
    <text evidence="4">Belongs to the PEPCase type 2 family.</text>
</comment>
<dbReference type="NCBIfam" id="TIGR02751">
    <property type="entry name" value="PEPCase_arch"/>
    <property type="match status" value="1"/>
</dbReference>
<name>A0A7G9WC32_ALKCA</name>
<dbReference type="InterPro" id="IPR007566">
    <property type="entry name" value="PEP_COase_arc-type"/>
</dbReference>
<sequence>MKKIPKCMSTQHPDNVNTPFFCENGELKGEDEVKEAYYVYSHLGCGEQMWDCEGKEIDNYVIKKLLTSYPYLFKKKTLGEELFLTLRVPNPQLEKAEGKILLETLESIPRSFDIAKIFYKEDKPPIYEVILPMTSSVEEINSIYYYYRDFVIGKENSTFVFDGKKNIKDWVGEFKPKTVNVIPLFEDKDSMLECDNILEEYLKDKKITNQRVFLARSDPAMNYGFIGAVLLNKIALWKIDRLAKKIGVDLFPIIGVGSAPFRGGLTPYSVKRVTEEFPSVHTFTIQSAFKYDYPLKDVKDGIDFINAFKTGKAIEIDEQKSMDIIEKCAVSYGRDVIDLATTINSFSKFIPRRRKRKLHIGLFGYSRKKGELKLPRAITFCASLYSLGVPPEVLGISVLSLEDLNFINQFYPSFKEDLRDAVKFLNPQSPYLPKGVLEKLSIILENYDVDEEHKLITDQIITDFSKDNTEGLQELILQAAKIRSFLG</sequence>
<dbReference type="SUPFAM" id="SSF51621">
    <property type="entry name" value="Phosphoenolpyruvate/pyruvate domain"/>
    <property type="match status" value="1"/>
</dbReference>
<accession>A0A7G9WC32</accession>
<keyword evidence="1 4" id="KW-0460">Magnesium</keyword>
<dbReference type="GO" id="GO:0015977">
    <property type="term" value="P:carbon fixation"/>
    <property type="evidence" value="ECO:0007669"/>
    <property type="project" value="UniProtKB-UniRule"/>
</dbReference>
<gene>
    <name evidence="4" type="primary">ppcA</name>
    <name evidence="6" type="ORF">HYG86_16430</name>
</gene>
<dbReference type="PIRSF" id="PIRSF006677">
    <property type="entry name" value="UCP006677"/>
    <property type="match status" value="1"/>
</dbReference>
<proteinExistence type="inferred from homology"/>
<evidence type="ECO:0000256" key="1">
    <source>
        <dbReference type="ARBA" id="ARBA00022842"/>
    </source>
</evidence>
<dbReference type="GO" id="GO:0008964">
    <property type="term" value="F:phosphoenolpyruvate carboxylase activity"/>
    <property type="evidence" value="ECO:0007669"/>
    <property type="project" value="UniProtKB-UniRule"/>
</dbReference>
<keyword evidence="3 4" id="KW-0120">Carbon dioxide fixation</keyword>
<dbReference type="Pfam" id="PF14010">
    <property type="entry name" value="PEPcase_2"/>
    <property type="match status" value="1"/>
</dbReference>
<dbReference type="GO" id="GO:0006107">
    <property type="term" value="P:oxaloacetate metabolic process"/>
    <property type="evidence" value="ECO:0007669"/>
    <property type="project" value="UniProtKB-UniRule"/>
</dbReference>
<dbReference type="InterPro" id="IPR015813">
    <property type="entry name" value="Pyrv/PenolPyrv_kinase-like_dom"/>
</dbReference>
<reference evidence="6 7" key="1">
    <citation type="submission" date="2020-07" db="EMBL/GenBank/DDBJ databases">
        <title>Alkalicella. sp. LB2 genome.</title>
        <authorList>
            <person name="Postec A."/>
            <person name="Quemeneur M."/>
        </authorList>
    </citation>
    <scope>NUCLEOTIDE SEQUENCE [LARGE SCALE GENOMIC DNA]</scope>
    <source>
        <strain evidence="6 7">LB2</strain>
    </source>
</reference>
<dbReference type="KEGG" id="acae:HYG86_16430"/>
<organism evidence="6 7">
    <name type="scientific">Alkalicella caledoniensis</name>
    <dbReference type="NCBI Taxonomy" id="2731377"/>
    <lineage>
        <taxon>Bacteria</taxon>
        <taxon>Bacillati</taxon>
        <taxon>Bacillota</taxon>
        <taxon>Clostridia</taxon>
        <taxon>Eubacteriales</taxon>
        <taxon>Proteinivoracaceae</taxon>
        <taxon>Alkalicella</taxon>
    </lineage>
</organism>
<comment type="catalytic activity">
    <reaction evidence="4">
        <text>oxaloacetate + phosphate = phosphoenolpyruvate + hydrogencarbonate</text>
        <dbReference type="Rhea" id="RHEA:28370"/>
        <dbReference type="ChEBI" id="CHEBI:16452"/>
        <dbReference type="ChEBI" id="CHEBI:17544"/>
        <dbReference type="ChEBI" id="CHEBI:43474"/>
        <dbReference type="ChEBI" id="CHEBI:58702"/>
        <dbReference type="EC" id="4.1.1.31"/>
    </reaction>
</comment>
<dbReference type="RefSeq" id="WP_213166637.1">
    <property type="nucleotide sequence ID" value="NZ_CP058559.1"/>
</dbReference>
<evidence type="ECO:0000256" key="5">
    <source>
        <dbReference type="NCBIfam" id="TIGR02751"/>
    </source>
</evidence>
<keyword evidence="7" id="KW-1185">Reference proteome</keyword>
<comment type="cofactor">
    <cofactor evidence="4">
        <name>Mg(2+)</name>
        <dbReference type="ChEBI" id="CHEBI:18420"/>
    </cofactor>
</comment>
<evidence type="ECO:0000256" key="3">
    <source>
        <dbReference type="ARBA" id="ARBA00023300"/>
    </source>
</evidence>
<evidence type="ECO:0000313" key="7">
    <source>
        <dbReference type="Proteomes" id="UP000516160"/>
    </source>
</evidence>
<dbReference type="EC" id="4.1.1.31" evidence="4 5"/>
<dbReference type="EMBL" id="CP058559">
    <property type="protein sequence ID" value="QNO16244.1"/>
    <property type="molecule type" value="Genomic_DNA"/>
</dbReference>
<keyword evidence="2 4" id="KW-0456">Lyase</keyword>
<evidence type="ECO:0000256" key="2">
    <source>
        <dbReference type="ARBA" id="ARBA00023239"/>
    </source>
</evidence>
<comment type="subunit">
    <text evidence="4">Homotetramer.</text>
</comment>
<dbReference type="GO" id="GO:0006099">
    <property type="term" value="P:tricarboxylic acid cycle"/>
    <property type="evidence" value="ECO:0007669"/>
    <property type="project" value="InterPro"/>
</dbReference>
<keyword evidence="6" id="KW-0670">Pyruvate</keyword>
<evidence type="ECO:0000313" key="6">
    <source>
        <dbReference type="EMBL" id="QNO16244.1"/>
    </source>
</evidence>